<proteinExistence type="predicted"/>
<organism evidence="4 5">
    <name type="scientific">Spirosoma aureum</name>
    <dbReference type="NCBI Taxonomy" id="2692134"/>
    <lineage>
        <taxon>Bacteria</taxon>
        <taxon>Pseudomonadati</taxon>
        <taxon>Bacteroidota</taxon>
        <taxon>Cytophagia</taxon>
        <taxon>Cytophagales</taxon>
        <taxon>Cytophagaceae</taxon>
        <taxon>Spirosoma</taxon>
    </lineage>
</organism>
<evidence type="ECO:0000256" key="2">
    <source>
        <dbReference type="ARBA" id="ARBA00023295"/>
    </source>
</evidence>
<sequence>MPKLVLMDHDGAIDDLLSQLLVLTMSDIELIGVTVTPADCYIEPALESAYKLLQIMGQEHIPLGRGDYYGINAFPSEWRARPEIINALPMLINLPKAPDPYAYRSAPDLIIDSLSAASDKVTVLMTGPCSNLVLALEKAPELKAKIDEVVWMAGAFRVSGNVQTFQHDGSAEWNVFWDPISTKKLVELELPLTFIPLDVTNHVPVTKTFLSTLATQIEYKLSNLTGQFWALTLDTIPGYYYTYFMWDILATSYLAMPEQFKTEVVKAKVSTRPPNAGQTYLDETGYTVKIATDVNSEYFYEYILGQFKR</sequence>
<dbReference type="Gene3D" id="3.90.245.10">
    <property type="entry name" value="Ribonucleoside hydrolase-like"/>
    <property type="match status" value="1"/>
</dbReference>
<dbReference type="GO" id="GO:0005829">
    <property type="term" value="C:cytosol"/>
    <property type="evidence" value="ECO:0007669"/>
    <property type="project" value="TreeGrafter"/>
</dbReference>
<evidence type="ECO:0000313" key="4">
    <source>
        <dbReference type="EMBL" id="QIP14870.1"/>
    </source>
</evidence>
<dbReference type="GO" id="GO:0006152">
    <property type="term" value="P:purine nucleoside catabolic process"/>
    <property type="evidence" value="ECO:0007669"/>
    <property type="project" value="TreeGrafter"/>
</dbReference>
<dbReference type="EMBL" id="CP050063">
    <property type="protein sequence ID" value="QIP14870.1"/>
    <property type="molecule type" value="Genomic_DNA"/>
</dbReference>
<evidence type="ECO:0000313" key="5">
    <source>
        <dbReference type="Proteomes" id="UP000501802"/>
    </source>
</evidence>
<dbReference type="InterPro" id="IPR001910">
    <property type="entry name" value="Inosine/uridine_hydrolase_dom"/>
</dbReference>
<dbReference type="GO" id="GO:0008477">
    <property type="term" value="F:purine nucleosidase activity"/>
    <property type="evidence" value="ECO:0007669"/>
    <property type="project" value="TreeGrafter"/>
</dbReference>
<accession>A0A6G9AR39</accession>
<dbReference type="InterPro" id="IPR036452">
    <property type="entry name" value="Ribo_hydro-like"/>
</dbReference>
<dbReference type="KEGG" id="spib:G8759_20730"/>
<keyword evidence="5" id="KW-1185">Reference proteome</keyword>
<feature type="domain" description="Inosine/uridine-preferring nucleoside hydrolase" evidence="3">
    <location>
        <begin position="5"/>
        <end position="301"/>
    </location>
</feature>
<dbReference type="SUPFAM" id="SSF53590">
    <property type="entry name" value="Nucleoside hydrolase"/>
    <property type="match status" value="1"/>
</dbReference>
<name>A0A6G9AR39_9BACT</name>
<keyword evidence="1 4" id="KW-0378">Hydrolase</keyword>
<dbReference type="RefSeq" id="WP_167211797.1">
    <property type="nucleotide sequence ID" value="NZ_CP050063.1"/>
</dbReference>
<reference evidence="4 5" key="1">
    <citation type="submission" date="2020-03" db="EMBL/GenBank/DDBJ databases">
        <authorList>
            <person name="Kim M.K."/>
        </authorList>
    </citation>
    <scope>NUCLEOTIDE SEQUENCE [LARGE SCALE GENOMIC DNA]</scope>
    <source>
        <strain evidence="4 5">BT328</strain>
    </source>
</reference>
<dbReference type="PANTHER" id="PTHR12304">
    <property type="entry name" value="INOSINE-URIDINE PREFERRING NUCLEOSIDE HYDROLASE"/>
    <property type="match status" value="1"/>
</dbReference>
<dbReference type="Pfam" id="PF01156">
    <property type="entry name" value="IU_nuc_hydro"/>
    <property type="match status" value="1"/>
</dbReference>
<dbReference type="AlphaFoldDB" id="A0A6G9AR39"/>
<evidence type="ECO:0000256" key="1">
    <source>
        <dbReference type="ARBA" id="ARBA00022801"/>
    </source>
</evidence>
<gene>
    <name evidence="4" type="ORF">G8759_20730</name>
</gene>
<protein>
    <submittedName>
        <fullName evidence="4">Nucleoside hydrolase</fullName>
    </submittedName>
</protein>
<keyword evidence="2" id="KW-0326">Glycosidase</keyword>
<dbReference type="InterPro" id="IPR023186">
    <property type="entry name" value="IUNH"/>
</dbReference>
<evidence type="ECO:0000259" key="3">
    <source>
        <dbReference type="Pfam" id="PF01156"/>
    </source>
</evidence>
<dbReference type="PANTHER" id="PTHR12304:SF46">
    <property type="entry name" value="INOSINE-ADENOSINE-GUANOSINE-NUCLEOSIDE HYDROLASE"/>
    <property type="match status" value="1"/>
</dbReference>
<dbReference type="Proteomes" id="UP000501802">
    <property type="component" value="Chromosome"/>
</dbReference>